<evidence type="ECO:0000313" key="3">
    <source>
        <dbReference type="EMBL" id="OBY63485.1"/>
    </source>
</evidence>
<dbReference type="PROSITE" id="PS51257">
    <property type="entry name" value="PROKAR_LIPOPROTEIN"/>
    <property type="match status" value="1"/>
</dbReference>
<dbReference type="InterPro" id="IPR011990">
    <property type="entry name" value="TPR-like_helical_dom_sf"/>
</dbReference>
<dbReference type="GO" id="GO:0006355">
    <property type="term" value="P:regulation of DNA-templated transcription"/>
    <property type="evidence" value="ECO:0007669"/>
    <property type="project" value="InterPro"/>
</dbReference>
<dbReference type="OrthoDB" id="1017207at2"/>
<evidence type="ECO:0000256" key="1">
    <source>
        <dbReference type="SAM" id="Coils"/>
    </source>
</evidence>
<dbReference type="KEGG" id="prn:BW723_03935"/>
<keyword evidence="4" id="KW-1185">Reference proteome</keyword>
<name>A0A1B8TVH3_9FLAO</name>
<dbReference type="SMART" id="SM00028">
    <property type="entry name" value="TPR"/>
    <property type="match status" value="4"/>
</dbReference>
<dbReference type="InterPro" id="IPR016032">
    <property type="entry name" value="Sig_transdc_resp-reg_C-effctor"/>
</dbReference>
<evidence type="ECO:0008006" key="5">
    <source>
        <dbReference type="Google" id="ProtNLM"/>
    </source>
</evidence>
<feature type="transmembrane region" description="Helical" evidence="2">
    <location>
        <begin position="360"/>
        <end position="382"/>
    </location>
</feature>
<keyword evidence="2" id="KW-0812">Transmembrane</keyword>
<accession>A0A1B8TVH3</accession>
<dbReference type="AlphaFoldDB" id="A0A1B8TVH3"/>
<feature type="coiled-coil region" evidence="1">
    <location>
        <begin position="382"/>
        <end position="421"/>
    </location>
</feature>
<reference evidence="4" key="1">
    <citation type="submission" date="2016-02" db="EMBL/GenBank/DDBJ databases">
        <title>Paenibacillus sp. LPB0068, isolated from Crassostrea gigas.</title>
        <authorList>
            <person name="Shin S.-K."/>
            <person name="Yi H."/>
        </authorList>
    </citation>
    <scope>NUCLEOTIDE SEQUENCE [LARGE SCALE GENOMIC DNA]</scope>
    <source>
        <strain evidence="4">KCTC 23969</strain>
    </source>
</reference>
<protein>
    <recommendedName>
        <fullName evidence="5">HTH luxR-type domain-containing protein</fullName>
    </recommendedName>
</protein>
<evidence type="ECO:0000313" key="4">
    <source>
        <dbReference type="Proteomes" id="UP000092612"/>
    </source>
</evidence>
<keyword evidence="1" id="KW-0175">Coiled coil</keyword>
<dbReference type="SUPFAM" id="SSF46894">
    <property type="entry name" value="C-terminal effector domain of the bipartite response regulators"/>
    <property type="match status" value="1"/>
</dbReference>
<dbReference type="EMBL" id="LSFL01000035">
    <property type="protein sequence ID" value="OBY63485.1"/>
    <property type="molecule type" value="Genomic_DNA"/>
</dbReference>
<gene>
    <name evidence="3" type="ORF">LPB301_11770</name>
</gene>
<dbReference type="RefSeq" id="WP_068361993.1">
    <property type="nucleotide sequence ID" value="NZ_CP019337.1"/>
</dbReference>
<dbReference type="STRING" id="996801.BW723_03935"/>
<dbReference type="SUPFAM" id="SSF48452">
    <property type="entry name" value="TPR-like"/>
    <property type="match status" value="2"/>
</dbReference>
<dbReference type="Gene3D" id="1.25.40.10">
    <property type="entry name" value="Tetratricopeptide repeat domain"/>
    <property type="match status" value="2"/>
</dbReference>
<dbReference type="Proteomes" id="UP000092612">
    <property type="component" value="Unassembled WGS sequence"/>
</dbReference>
<keyword evidence="2" id="KW-1133">Transmembrane helix</keyword>
<proteinExistence type="predicted"/>
<dbReference type="InterPro" id="IPR019734">
    <property type="entry name" value="TPR_rpt"/>
</dbReference>
<organism evidence="3 4">
    <name type="scientific">Polaribacter reichenbachii</name>
    <dbReference type="NCBI Taxonomy" id="996801"/>
    <lineage>
        <taxon>Bacteria</taxon>
        <taxon>Pseudomonadati</taxon>
        <taxon>Bacteroidota</taxon>
        <taxon>Flavobacteriia</taxon>
        <taxon>Flavobacteriales</taxon>
        <taxon>Flavobacteriaceae</taxon>
    </lineage>
</organism>
<keyword evidence="2" id="KW-0472">Membrane</keyword>
<evidence type="ECO:0000256" key="2">
    <source>
        <dbReference type="SAM" id="Phobius"/>
    </source>
</evidence>
<comment type="caution">
    <text evidence="3">The sequence shown here is derived from an EMBL/GenBank/DDBJ whole genome shotgun (WGS) entry which is preliminary data.</text>
</comment>
<sequence length="548" mass="65051">MKFNDINNNHYLTNKYFLGFLLLFLGCTFKHYSQDKKVKDPLYNKALSLKFSNQDSAIYYFKKGYNLRIAQKDTVGAIQQLMGLSDLYSHKLNYEKSYDGYWKALLLAEKSNDSISKSKIYIGLGWLYSFYKRDKKAIEYFNKSSAIRKGLHQLKKIHRSYLSQNYFAFVCHYRTNNNFSKARLYLDSLKQVKDSYLKSSKSFYYESEFGYLASLDGNHKTALKKLYRSKKYFENSNPSYLVVIHTLIAKVFLRMNDDKNAEKHFRKSLKISETYNSHLNYKLDVYNQLYQLSLKTNRYKKAIDYLLKAKDLDHKIFGINSLENAPLFEIKDQYRIEKDKQTQLFNQQKIKELEHEDKIWFLQSILLSITIISLILFGYFYFQKIREKHKNEKNLLKEKQKLELKKQKEIIEIKNKELTESALRIIEKDEFIDSINRKLKNESGKIDVNIIKRIIRNIQGNSKSNWSEFEARFTSINQSFYEELKTKFPNLRQSDLKLCALAKLNFSSKDMSKLLGISVESVHTSRSRLRKKLGLNRNDNLEEFINNL</sequence>
<dbReference type="GO" id="GO:0003677">
    <property type="term" value="F:DNA binding"/>
    <property type="evidence" value="ECO:0007669"/>
    <property type="project" value="InterPro"/>
</dbReference>